<protein>
    <submittedName>
        <fullName evidence="1">Uncharacterized protein</fullName>
    </submittedName>
</protein>
<proteinExistence type="predicted"/>
<dbReference type="AlphaFoldDB" id="A0A834WED3"/>
<name>A0A834WED3_9FABA</name>
<dbReference type="EMBL" id="JAAIUW010000008">
    <property type="protein sequence ID" value="KAF7819562.1"/>
    <property type="molecule type" value="Genomic_DNA"/>
</dbReference>
<gene>
    <name evidence="1" type="ORF">G2W53_025017</name>
</gene>
<evidence type="ECO:0000313" key="1">
    <source>
        <dbReference type="EMBL" id="KAF7819562.1"/>
    </source>
</evidence>
<accession>A0A834WED3</accession>
<keyword evidence="2" id="KW-1185">Reference proteome</keyword>
<dbReference type="Proteomes" id="UP000634136">
    <property type="component" value="Unassembled WGS sequence"/>
</dbReference>
<reference evidence="1" key="1">
    <citation type="submission" date="2020-09" db="EMBL/GenBank/DDBJ databases">
        <title>Genome-Enabled Discovery of Anthraquinone Biosynthesis in Senna tora.</title>
        <authorList>
            <person name="Kang S.-H."/>
            <person name="Pandey R.P."/>
            <person name="Lee C.-M."/>
            <person name="Sim J.-S."/>
            <person name="Jeong J.-T."/>
            <person name="Choi B.-S."/>
            <person name="Jung M."/>
            <person name="Ginzburg D."/>
            <person name="Zhao K."/>
            <person name="Won S.Y."/>
            <person name="Oh T.-J."/>
            <person name="Yu Y."/>
            <person name="Kim N.-H."/>
            <person name="Lee O.R."/>
            <person name="Lee T.-H."/>
            <person name="Bashyal P."/>
            <person name="Kim T.-S."/>
            <person name="Lee W.-H."/>
            <person name="Kawkins C."/>
            <person name="Kim C.-K."/>
            <person name="Kim J.S."/>
            <person name="Ahn B.O."/>
            <person name="Rhee S.Y."/>
            <person name="Sohng J.K."/>
        </authorList>
    </citation>
    <scope>NUCLEOTIDE SEQUENCE</scope>
    <source>
        <tissue evidence="1">Leaf</tissue>
    </source>
</reference>
<organism evidence="1 2">
    <name type="scientific">Senna tora</name>
    <dbReference type="NCBI Taxonomy" id="362788"/>
    <lineage>
        <taxon>Eukaryota</taxon>
        <taxon>Viridiplantae</taxon>
        <taxon>Streptophyta</taxon>
        <taxon>Embryophyta</taxon>
        <taxon>Tracheophyta</taxon>
        <taxon>Spermatophyta</taxon>
        <taxon>Magnoliopsida</taxon>
        <taxon>eudicotyledons</taxon>
        <taxon>Gunneridae</taxon>
        <taxon>Pentapetalae</taxon>
        <taxon>rosids</taxon>
        <taxon>fabids</taxon>
        <taxon>Fabales</taxon>
        <taxon>Fabaceae</taxon>
        <taxon>Caesalpinioideae</taxon>
        <taxon>Cassia clade</taxon>
        <taxon>Senna</taxon>
    </lineage>
</organism>
<sequence>MAWGGRREGLAWCAEKKTQWWSEEDKLKRFRKVGRSDLERWVEWSVATEAMAHEHEVYAASMRLQGHNPNFIGPDRHFVRW</sequence>
<evidence type="ECO:0000313" key="2">
    <source>
        <dbReference type="Proteomes" id="UP000634136"/>
    </source>
</evidence>
<comment type="caution">
    <text evidence="1">The sequence shown here is derived from an EMBL/GenBank/DDBJ whole genome shotgun (WGS) entry which is preliminary data.</text>
</comment>